<name>A0A6A6ZDR6_9PLEO</name>
<evidence type="ECO:0000313" key="11">
    <source>
        <dbReference type="Proteomes" id="UP000799424"/>
    </source>
</evidence>
<gene>
    <name evidence="10" type="ORF">CC86DRAFT_363120</name>
</gene>
<organism evidence="10 11">
    <name type="scientific">Ophiobolus disseminans</name>
    <dbReference type="NCBI Taxonomy" id="1469910"/>
    <lineage>
        <taxon>Eukaryota</taxon>
        <taxon>Fungi</taxon>
        <taxon>Dikarya</taxon>
        <taxon>Ascomycota</taxon>
        <taxon>Pezizomycotina</taxon>
        <taxon>Dothideomycetes</taxon>
        <taxon>Pleosporomycetidae</taxon>
        <taxon>Pleosporales</taxon>
        <taxon>Pleosporineae</taxon>
        <taxon>Phaeosphaeriaceae</taxon>
        <taxon>Ophiobolus</taxon>
    </lineage>
</organism>
<feature type="transmembrane region" description="Helical" evidence="8">
    <location>
        <begin position="139"/>
        <end position="161"/>
    </location>
</feature>
<feature type="region of interest" description="Disordered" evidence="7">
    <location>
        <begin position="1"/>
        <end position="31"/>
    </location>
</feature>
<dbReference type="Gene3D" id="1.20.1720.10">
    <property type="entry name" value="Multidrug resistance protein D"/>
    <property type="match status" value="1"/>
</dbReference>
<dbReference type="AlphaFoldDB" id="A0A6A6ZDR6"/>
<sequence length="570" mass="61558">MTTHINPHPIEDEELGSGPTLLEKSDEASDTPKHKAVPFTHSWSLWCIFSVLCLFSFLTAVDGTILTTSLPTITHTIGGGNESLYIWYAQCFLFANTAPQPLVGQISNIFGRRQPFLVSIAMFALGSGIAGGANTPAMFIAGRTIQGVGSAGLFVLSDILICDLVPPRHRGPYLSAVLSTAGIGSTIGPVIGGALVEHSWRWIFYLNIPISVLGFLIVFCLLKVNHNRPPSWTHAMLHVDYLGALIFIPSTTSLFYALITGGNQHPWSSWRVILPLILGIVGWALYHIQQATPSICRSPSTPSHLFTNRTSATGYALIFLTSIVLYIVSYFLPFYFQALKLVSPLLSGVYYLPFALAIIPFAGLSGWVLSKWGKYVPLHYAGTALIAVGVGLFATLDADSSRGAWIGFQILPAAGIAMLFTATMPSVLAALHERDVAVATATYSFIRSFGMVWGITIAGIMFNGQVNTNLGLVHDVGLRDKLGNGAAYAFAAREGGLKELRDPSSVAQVMHVYTRALRSLWLMAMAVALLALVCVPIERSLKLGKEHTTDFGMIDGKEGKKENKGDDVKG</sequence>
<dbReference type="CDD" id="cd17502">
    <property type="entry name" value="MFS_Azr1_MDR_like"/>
    <property type="match status" value="1"/>
</dbReference>
<feature type="transmembrane region" description="Helical" evidence="8">
    <location>
        <begin position="115"/>
        <end position="133"/>
    </location>
</feature>
<dbReference type="EMBL" id="MU006246">
    <property type="protein sequence ID" value="KAF2819136.1"/>
    <property type="molecule type" value="Genomic_DNA"/>
</dbReference>
<dbReference type="PANTHER" id="PTHR23501">
    <property type="entry name" value="MAJOR FACILITATOR SUPERFAMILY"/>
    <property type="match status" value="1"/>
</dbReference>
<keyword evidence="11" id="KW-1185">Reference proteome</keyword>
<keyword evidence="6" id="KW-0325">Glycoprotein</keyword>
<dbReference type="FunFam" id="1.20.1250.20:FF:000484">
    <property type="entry name" value="MFS general substrate transporter"/>
    <property type="match status" value="1"/>
</dbReference>
<dbReference type="PANTHER" id="PTHR23501:SF187">
    <property type="entry name" value="MAJOR FACILITATOR SUPERFAMILY (MFS) PROFILE DOMAIN-CONTAINING PROTEIN"/>
    <property type="match status" value="1"/>
</dbReference>
<feature type="transmembrane region" description="Helical" evidence="8">
    <location>
        <begin position="408"/>
        <end position="431"/>
    </location>
</feature>
<feature type="transmembrane region" description="Helical" evidence="8">
    <location>
        <begin position="173"/>
        <end position="196"/>
    </location>
</feature>
<feature type="transmembrane region" description="Helical" evidence="8">
    <location>
        <begin position="376"/>
        <end position="396"/>
    </location>
</feature>
<keyword evidence="5 8" id="KW-0472">Membrane</keyword>
<feature type="transmembrane region" description="Helical" evidence="8">
    <location>
        <begin position="270"/>
        <end position="288"/>
    </location>
</feature>
<feature type="transmembrane region" description="Helical" evidence="8">
    <location>
        <begin position="236"/>
        <end position="258"/>
    </location>
</feature>
<comment type="subcellular location">
    <subcellularLocation>
        <location evidence="1">Membrane</location>
        <topology evidence="1">Multi-pass membrane protein</topology>
    </subcellularLocation>
</comment>
<evidence type="ECO:0000256" key="7">
    <source>
        <dbReference type="SAM" id="MobiDB-lite"/>
    </source>
</evidence>
<dbReference type="Gene3D" id="1.20.1250.20">
    <property type="entry name" value="MFS general substrate transporter like domains"/>
    <property type="match status" value="1"/>
</dbReference>
<feature type="transmembrane region" description="Helical" evidence="8">
    <location>
        <begin position="43"/>
        <end position="65"/>
    </location>
</feature>
<reference evidence="10" key="1">
    <citation type="journal article" date="2020" name="Stud. Mycol.">
        <title>101 Dothideomycetes genomes: a test case for predicting lifestyles and emergence of pathogens.</title>
        <authorList>
            <person name="Haridas S."/>
            <person name="Albert R."/>
            <person name="Binder M."/>
            <person name="Bloem J."/>
            <person name="Labutti K."/>
            <person name="Salamov A."/>
            <person name="Andreopoulos B."/>
            <person name="Baker S."/>
            <person name="Barry K."/>
            <person name="Bills G."/>
            <person name="Bluhm B."/>
            <person name="Cannon C."/>
            <person name="Castanera R."/>
            <person name="Culley D."/>
            <person name="Daum C."/>
            <person name="Ezra D."/>
            <person name="Gonzalez J."/>
            <person name="Henrissat B."/>
            <person name="Kuo A."/>
            <person name="Liang C."/>
            <person name="Lipzen A."/>
            <person name="Lutzoni F."/>
            <person name="Magnuson J."/>
            <person name="Mondo S."/>
            <person name="Nolan M."/>
            <person name="Ohm R."/>
            <person name="Pangilinan J."/>
            <person name="Park H.-J."/>
            <person name="Ramirez L."/>
            <person name="Alfaro M."/>
            <person name="Sun H."/>
            <person name="Tritt A."/>
            <person name="Yoshinaga Y."/>
            <person name="Zwiers L.-H."/>
            <person name="Turgeon B."/>
            <person name="Goodwin S."/>
            <person name="Spatafora J."/>
            <person name="Crous P."/>
            <person name="Grigoriev I."/>
        </authorList>
    </citation>
    <scope>NUCLEOTIDE SEQUENCE</scope>
    <source>
        <strain evidence="10">CBS 113818</strain>
    </source>
</reference>
<dbReference type="GO" id="GO:0005886">
    <property type="term" value="C:plasma membrane"/>
    <property type="evidence" value="ECO:0007669"/>
    <property type="project" value="TreeGrafter"/>
</dbReference>
<feature type="transmembrane region" description="Helical" evidence="8">
    <location>
        <begin position="443"/>
        <end position="462"/>
    </location>
</feature>
<proteinExistence type="predicted"/>
<dbReference type="PROSITE" id="PS50850">
    <property type="entry name" value="MFS"/>
    <property type="match status" value="1"/>
</dbReference>
<accession>A0A6A6ZDR6</accession>
<evidence type="ECO:0000256" key="3">
    <source>
        <dbReference type="ARBA" id="ARBA00022692"/>
    </source>
</evidence>
<dbReference type="Pfam" id="PF07690">
    <property type="entry name" value="MFS_1"/>
    <property type="match status" value="1"/>
</dbReference>
<dbReference type="PRINTS" id="PR01036">
    <property type="entry name" value="TCRTETB"/>
</dbReference>
<evidence type="ECO:0000256" key="2">
    <source>
        <dbReference type="ARBA" id="ARBA00022448"/>
    </source>
</evidence>
<evidence type="ECO:0000313" key="10">
    <source>
        <dbReference type="EMBL" id="KAF2819136.1"/>
    </source>
</evidence>
<evidence type="ECO:0000256" key="5">
    <source>
        <dbReference type="ARBA" id="ARBA00023136"/>
    </source>
</evidence>
<protein>
    <submittedName>
        <fullName evidence="10">MFS general substrate transporter</fullName>
    </submittedName>
</protein>
<dbReference type="SUPFAM" id="SSF103473">
    <property type="entry name" value="MFS general substrate transporter"/>
    <property type="match status" value="1"/>
</dbReference>
<dbReference type="InterPro" id="IPR036259">
    <property type="entry name" value="MFS_trans_sf"/>
</dbReference>
<feature type="transmembrane region" description="Helical" evidence="8">
    <location>
        <begin position="85"/>
        <end position="103"/>
    </location>
</feature>
<dbReference type="OrthoDB" id="10021397at2759"/>
<evidence type="ECO:0000256" key="6">
    <source>
        <dbReference type="ARBA" id="ARBA00023180"/>
    </source>
</evidence>
<dbReference type="InterPro" id="IPR020846">
    <property type="entry name" value="MFS_dom"/>
</dbReference>
<feature type="transmembrane region" description="Helical" evidence="8">
    <location>
        <begin position="348"/>
        <end position="369"/>
    </location>
</feature>
<feature type="transmembrane region" description="Helical" evidence="8">
    <location>
        <begin position="315"/>
        <end position="336"/>
    </location>
</feature>
<evidence type="ECO:0000256" key="1">
    <source>
        <dbReference type="ARBA" id="ARBA00004141"/>
    </source>
</evidence>
<keyword evidence="4 8" id="KW-1133">Transmembrane helix</keyword>
<evidence type="ECO:0000256" key="8">
    <source>
        <dbReference type="SAM" id="Phobius"/>
    </source>
</evidence>
<feature type="transmembrane region" description="Helical" evidence="8">
    <location>
        <begin position="520"/>
        <end position="537"/>
    </location>
</feature>
<feature type="domain" description="Major facilitator superfamily (MFS) profile" evidence="9">
    <location>
        <begin position="48"/>
        <end position="542"/>
    </location>
</feature>
<evidence type="ECO:0000256" key="4">
    <source>
        <dbReference type="ARBA" id="ARBA00022989"/>
    </source>
</evidence>
<dbReference type="InterPro" id="IPR011701">
    <property type="entry name" value="MFS"/>
</dbReference>
<keyword evidence="2" id="KW-0813">Transport</keyword>
<keyword evidence="3 8" id="KW-0812">Transmembrane</keyword>
<dbReference type="GO" id="GO:0022857">
    <property type="term" value="F:transmembrane transporter activity"/>
    <property type="evidence" value="ECO:0007669"/>
    <property type="project" value="InterPro"/>
</dbReference>
<feature type="transmembrane region" description="Helical" evidence="8">
    <location>
        <begin position="202"/>
        <end position="224"/>
    </location>
</feature>
<evidence type="ECO:0000259" key="9">
    <source>
        <dbReference type="PROSITE" id="PS50850"/>
    </source>
</evidence>
<dbReference type="Proteomes" id="UP000799424">
    <property type="component" value="Unassembled WGS sequence"/>
</dbReference>